<dbReference type="PANTHER" id="PTHR47052:SF3">
    <property type="entry name" value="INGRESSION PROTEIN 1"/>
    <property type="match status" value="1"/>
</dbReference>
<feature type="compositionally biased region" description="Polar residues" evidence="1">
    <location>
        <begin position="625"/>
        <end position="638"/>
    </location>
</feature>
<feature type="compositionally biased region" description="Polar residues" evidence="1">
    <location>
        <begin position="525"/>
        <end position="543"/>
    </location>
</feature>
<dbReference type="SMART" id="SM00239">
    <property type="entry name" value="C2"/>
    <property type="match status" value="1"/>
</dbReference>
<feature type="compositionally biased region" description="Basic and acidic residues" evidence="1">
    <location>
        <begin position="641"/>
        <end position="656"/>
    </location>
</feature>
<dbReference type="PANTHER" id="PTHR47052">
    <property type="entry name" value="CONSERVED SERINE PROLINE-RICH PROTEIN (AFU_ORTHOLOGUE AFUA_2G01790)"/>
    <property type="match status" value="1"/>
</dbReference>
<feature type="compositionally biased region" description="Pro residues" evidence="1">
    <location>
        <begin position="431"/>
        <end position="441"/>
    </location>
</feature>
<dbReference type="PROSITE" id="PS50004">
    <property type="entry name" value="C2"/>
    <property type="match status" value="1"/>
</dbReference>
<dbReference type="SUPFAM" id="SSF49562">
    <property type="entry name" value="C2 domain (Calcium/lipid-binding domain, CaLB)"/>
    <property type="match status" value="1"/>
</dbReference>
<feature type="compositionally biased region" description="Basic and acidic residues" evidence="1">
    <location>
        <begin position="682"/>
        <end position="704"/>
    </location>
</feature>
<evidence type="ECO:0000313" key="3">
    <source>
        <dbReference type="EMBL" id="EXJ94852.1"/>
    </source>
</evidence>
<dbReference type="eggNOG" id="ENOG502RDJ2">
    <property type="taxonomic scope" value="Eukaryota"/>
</dbReference>
<feature type="compositionally biased region" description="Polar residues" evidence="1">
    <location>
        <begin position="217"/>
        <end position="230"/>
    </location>
</feature>
<dbReference type="Proteomes" id="UP000019484">
    <property type="component" value="Unassembled WGS sequence"/>
</dbReference>
<evidence type="ECO:0000313" key="4">
    <source>
        <dbReference type="Proteomes" id="UP000019484"/>
    </source>
</evidence>
<proteinExistence type="predicted"/>
<sequence length="942" mass="103541">MAVRSRAVNAAHTAGIFADMTLDGPEIGTLVAVVDRAKNLPNRKTMGKQDPYCAMRLGKEAKKTNTDKRGGQTPKWDQELRFTVHDSPDYYKLKCSIFNDDKKTDLIGEAWIDLHEVIVAGGGQNDLWHQLNFKGKYAGDVRVELTYYDTRPLPELSSGKKKQRDKAHSIASDAASTASTSRQLGPREIKRRPLPPGPGGYSSPTTQSPEPWPSEDPATNTWPGREYTNSHPPPRPPKQRIPETPDDVGYDFYSDYESTAYDPPSRSRGRNQQRPSSHEYYEDLNRMGHQPNAPNSYPIDPYEPDDMRSGRISLSHQTGGSPGRIPTDIAPADSSRNISSQAPYQSSPTSPLPSSPSIPSQPQPWQKRSSTSPTKHGVYRDSPLRQSVTHVDLLQPEMGYPDPRFDEDERPPPPPAHRDHVPKMPVVSAPYPSPHGHPAPQTPLKYNSVEEKSPLQKLEREYDPYQRSTPPAQGYPQANPLSSFDQRLPADCDGYDLPPAARHSSHDIDMMQYRPRPSANDAPLNGNTSDRSRLQQSYTSSPQHDFRQSAGYGPPRRAHTFDTSLDASDDGQLRTSYPIVNRPRAISPGLSPMIPRKSITPTPAESRSSVGAVPYSPDSYDVLNPGQSPTVDGSSYATPEQLRETARQREIQELRDQGPIIGNDGRVIDPSDHLPADTWAPEPERKDRMPEHVIRIRTKEETRLHNRGGSLPSSARPPSMTGSPFQPQSPTALPSAYQSSPSPTAPSVASPPPSESSNGRNRLRKQIPTRPLPTQPFAHPQSSPAVFSASSTEGRPSPSSQRYTISSSPSAPGHQRPSLSEYQVPATNSYGPQGAPPLAEPYAAPTNAPLSRPRNSADAATYGRDRSFVKAPFYEPENSKEYRGYGFDQPRTQAPLSGPVNSIGHGGYSMEDSLALELSTIDIGPSRTGRTAVRPVRGYGGY</sequence>
<dbReference type="RefSeq" id="XP_007722346.1">
    <property type="nucleotide sequence ID" value="XM_007724156.1"/>
</dbReference>
<feature type="compositionally biased region" description="Polar residues" evidence="1">
    <location>
        <begin position="817"/>
        <end position="831"/>
    </location>
</feature>
<dbReference type="CDD" id="cd08681">
    <property type="entry name" value="C2_fungal_Inn1p-like"/>
    <property type="match status" value="1"/>
</dbReference>
<dbReference type="HOGENOM" id="CLU_008050_0_0_1"/>
<dbReference type="Pfam" id="PF00168">
    <property type="entry name" value="C2"/>
    <property type="match status" value="1"/>
</dbReference>
<feature type="region of interest" description="Disordered" evidence="1">
    <location>
        <begin position="152"/>
        <end position="904"/>
    </location>
</feature>
<feature type="compositionally biased region" description="Basic and acidic residues" evidence="1">
    <location>
        <begin position="276"/>
        <end position="286"/>
    </location>
</feature>
<evidence type="ECO:0000259" key="2">
    <source>
        <dbReference type="PROSITE" id="PS50004"/>
    </source>
</evidence>
<gene>
    <name evidence="3" type="ORF">A1O1_03250</name>
</gene>
<dbReference type="AlphaFoldDB" id="W9YPN3"/>
<comment type="caution">
    <text evidence="3">The sequence shown here is derived from an EMBL/GenBank/DDBJ whole genome shotgun (WGS) entry which is preliminary data.</text>
</comment>
<feature type="compositionally biased region" description="Polar residues" evidence="1">
    <location>
        <begin position="720"/>
        <end position="738"/>
    </location>
</feature>
<feature type="compositionally biased region" description="Low complexity" evidence="1">
    <location>
        <begin position="739"/>
        <end position="748"/>
    </location>
</feature>
<accession>W9YPN3</accession>
<name>W9YPN3_9EURO</name>
<dbReference type="GeneID" id="19158145"/>
<feature type="compositionally biased region" description="Low complexity" evidence="1">
    <location>
        <begin position="169"/>
        <end position="181"/>
    </location>
</feature>
<keyword evidence="4" id="KW-1185">Reference proteome</keyword>
<feature type="compositionally biased region" description="Basic and acidic residues" evidence="1">
    <location>
        <begin position="666"/>
        <end position="675"/>
    </location>
</feature>
<dbReference type="Gene3D" id="2.60.40.150">
    <property type="entry name" value="C2 domain"/>
    <property type="match status" value="1"/>
</dbReference>
<feature type="compositionally biased region" description="Polar residues" evidence="1">
    <location>
        <begin position="780"/>
        <end position="810"/>
    </location>
</feature>
<dbReference type="EMBL" id="AMWN01000002">
    <property type="protein sequence ID" value="EXJ94852.1"/>
    <property type="molecule type" value="Genomic_DNA"/>
</dbReference>
<feature type="domain" description="C2" evidence="2">
    <location>
        <begin position="10"/>
        <end position="129"/>
    </location>
</feature>
<organism evidence="3 4">
    <name type="scientific">Capronia coronata CBS 617.96</name>
    <dbReference type="NCBI Taxonomy" id="1182541"/>
    <lineage>
        <taxon>Eukaryota</taxon>
        <taxon>Fungi</taxon>
        <taxon>Dikarya</taxon>
        <taxon>Ascomycota</taxon>
        <taxon>Pezizomycotina</taxon>
        <taxon>Eurotiomycetes</taxon>
        <taxon>Chaetothyriomycetidae</taxon>
        <taxon>Chaetothyriales</taxon>
        <taxon>Herpotrichiellaceae</taxon>
        <taxon>Capronia</taxon>
    </lineage>
</organism>
<reference evidence="3 4" key="1">
    <citation type="submission" date="2013-03" db="EMBL/GenBank/DDBJ databases">
        <title>The Genome Sequence of Capronia coronata CBS 617.96.</title>
        <authorList>
            <consortium name="The Broad Institute Genomics Platform"/>
            <person name="Cuomo C."/>
            <person name="de Hoog S."/>
            <person name="Gorbushina A."/>
            <person name="Walker B."/>
            <person name="Young S.K."/>
            <person name="Zeng Q."/>
            <person name="Gargeya S."/>
            <person name="Fitzgerald M."/>
            <person name="Haas B."/>
            <person name="Abouelleil A."/>
            <person name="Allen A.W."/>
            <person name="Alvarado L."/>
            <person name="Arachchi H.M."/>
            <person name="Berlin A.M."/>
            <person name="Chapman S.B."/>
            <person name="Gainer-Dewar J."/>
            <person name="Goldberg J."/>
            <person name="Griggs A."/>
            <person name="Gujja S."/>
            <person name="Hansen M."/>
            <person name="Howarth C."/>
            <person name="Imamovic A."/>
            <person name="Ireland A."/>
            <person name="Larimer J."/>
            <person name="McCowan C."/>
            <person name="Murphy C."/>
            <person name="Pearson M."/>
            <person name="Poon T.W."/>
            <person name="Priest M."/>
            <person name="Roberts A."/>
            <person name="Saif S."/>
            <person name="Shea T."/>
            <person name="Sisk P."/>
            <person name="Sykes S."/>
            <person name="Wortman J."/>
            <person name="Nusbaum C."/>
            <person name="Birren B."/>
        </authorList>
    </citation>
    <scope>NUCLEOTIDE SEQUENCE [LARGE SCALE GENOMIC DNA]</scope>
    <source>
        <strain evidence="3 4">CBS 617.96</strain>
    </source>
</reference>
<feature type="compositionally biased region" description="Pro residues" evidence="1">
    <location>
        <begin position="350"/>
        <end position="362"/>
    </location>
</feature>
<dbReference type="OrthoDB" id="270970at2759"/>
<dbReference type="InterPro" id="IPR037791">
    <property type="entry name" value="C2_fungal_Inn1"/>
</dbReference>
<dbReference type="InterPro" id="IPR052981">
    <property type="entry name" value="Ingression_C2_domain"/>
</dbReference>
<protein>
    <recommendedName>
        <fullName evidence="2">C2 domain-containing protein</fullName>
    </recommendedName>
</protein>
<feature type="compositionally biased region" description="Basic and acidic residues" evidence="1">
    <location>
        <begin position="448"/>
        <end position="464"/>
    </location>
</feature>
<feature type="compositionally biased region" description="Polar residues" evidence="1">
    <location>
        <begin position="599"/>
        <end position="609"/>
    </location>
</feature>
<dbReference type="InterPro" id="IPR000008">
    <property type="entry name" value="C2_dom"/>
</dbReference>
<evidence type="ECO:0000256" key="1">
    <source>
        <dbReference type="SAM" id="MobiDB-lite"/>
    </source>
</evidence>
<dbReference type="InterPro" id="IPR035892">
    <property type="entry name" value="C2_domain_sf"/>
</dbReference>
<dbReference type="STRING" id="1182541.W9YPN3"/>